<keyword evidence="1" id="KW-0812">Transmembrane</keyword>
<name>A0AAU8FQG9_9BACT</name>
<feature type="transmembrane region" description="Helical" evidence="1">
    <location>
        <begin position="178"/>
        <end position="198"/>
    </location>
</feature>
<feature type="transmembrane region" description="Helical" evidence="1">
    <location>
        <begin position="126"/>
        <end position="146"/>
    </location>
</feature>
<evidence type="ECO:0000256" key="1">
    <source>
        <dbReference type="SAM" id="Phobius"/>
    </source>
</evidence>
<dbReference type="AlphaFoldDB" id="A0AAU8FQG9"/>
<gene>
    <name evidence="2" type="ORF">ABV298_06670</name>
</gene>
<dbReference type="EMBL" id="CP159289">
    <property type="protein sequence ID" value="XCH26079.1"/>
    <property type="molecule type" value="Genomic_DNA"/>
</dbReference>
<evidence type="ECO:0000313" key="2">
    <source>
        <dbReference type="EMBL" id="XCH26079.1"/>
    </source>
</evidence>
<keyword evidence="1" id="KW-1133">Transmembrane helix</keyword>
<keyword evidence="1" id="KW-0472">Membrane</keyword>
<feature type="transmembrane region" description="Helical" evidence="1">
    <location>
        <begin position="61"/>
        <end position="78"/>
    </location>
</feature>
<feature type="transmembrane region" description="Helical" evidence="1">
    <location>
        <begin position="224"/>
        <end position="246"/>
    </location>
</feature>
<organism evidence="2">
    <name type="scientific">Dyadobacter sp. 676</name>
    <dbReference type="NCBI Taxonomy" id="3088362"/>
    <lineage>
        <taxon>Bacteria</taxon>
        <taxon>Pseudomonadati</taxon>
        <taxon>Bacteroidota</taxon>
        <taxon>Cytophagia</taxon>
        <taxon>Cytophagales</taxon>
        <taxon>Spirosomataceae</taxon>
        <taxon>Dyadobacter</taxon>
    </lineage>
</organism>
<protein>
    <submittedName>
        <fullName evidence="2">DUF3307 domain-containing protein</fullName>
    </submittedName>
</protein>
<feature type="transmembrane region" description="Helical" evidence="1">
    <location>
        <begin position="85"/>
        <end position="106"/>
    </location>
</feature>
<reference evidence="2" key="1">
    <citation type="submission" date="2024-06" db="EMBL/GenBank/DDBJ databases">
        <title>Sequencing and assembly of the genome of Dyadobacter sp. strain 676, a symbiont of Cyamopsis tetragonoloba.</title>
        <authorList>
            <person name="Guro P."/>
            <person name="Sazanova A."/>
            <person name="Kuznetsova I."/>
            <person name="Belimov A."/>
            <person name="Safronova V."/>
        </authorList>
    </citation>
    <scope>NUCLEOTIDE SEQUENCE</scope>
    <source>
        <strain evidence="2">676</strain>
    </source>
</reference>
<dbReference type="InterPro" id="IPR021737">
    <property type="entry name" value="Phage_phiKZ_Orf197"/>
</dbReference>
<sequence>MREFLLLLLAHVLVDFYWQPTSWVADKREKKYKSRYLYLHVLLVIIVSYITLHAWKNPLPAIAVGIAHGVIDLVKISFDKKGSLTWFVVDQVAHLVTIALTALILTSNIGPGFEILAAWLNTPKTLATLSGALLSLSPISFLVGILTRPWREELAKLAPEADDNLANAGRWIGMSERLLIFVFVLVNQYSAIGFLIAAKSLLRYNDKATDAGIPPAYISKKSEYVLVGTLMSYTCAIAIALAVRILSQKFK</sequence>
<feature type="transmembrane region" description="Helical" evidence="1">
    <location>
        <begin position="37"/>
        <end position="55"/>
    </location>
</feature>
<dbReference type="RefSeq" id="WP_353721377.1">
    <property type="nucleotide sequence ID" value="NZ_CP159289.1"/>
</dbReference>
<accession>A0AAU8FQG9</accession>
<proteinExistence type="predicted"/>
<dbReference type="Pfam" id="PF11750">
    <property type="entry name" value="DUF3307"/>
    <property type="match status" value="1"/>
</dbReference>